<keyword evidence="1" id="KW-1133">Transmembrane helix</keyword>
<gene>
    <name evidence="2" type="ORF">BJ972_003137</name>
</gene>
<dbReference type="GO" id="GO:0016740">
    <property type="term" value="F:transferase activity"/>
    <property type="evidence" value="ECO:0007669"/>
    <property type="project" value="UniProtKB-KW"/>
</dbReference>
<feature type="transmembrane region" description="Helical" evidence="1">
    <location>
        <begin position="44"/>
        <end position="66"/>
    </location>
</feature>
<feature type="transmembrane region" description="Helical" evidence="1">
    <location>
        <begin position="112"/>
        <end position="133"/>
    </location>
</feature>
<dbReference type="EMBL" id="JACCBI010000001">
    <property type="protein sequence ID" value="NYD68618.1"/>
    <property type="molecule type" value="Genomic_DNA"/>
</dbReference>
<reference evidence="2 3" key="1">
    <citation type="submission" date="2020-07" db="EMBL/GenBank/DDBJ databases">
        <title>Sequencing the genomes of 1000 actinobacteria strains.</title>
        <authorList>
            <person name="Klenk H.-P."/>
        </authorList>
    </citation>
    <scope>NUCLEOTIDE SEQUENCE [LARGE SCALE GENOMIC DNA]</scope>
    <source>
        <strain evidence="2 3">DSM 23870</strain>
    </source>
</reference>
<accession>A0A852S5P1</accession>
<protein>
    <submittedName>
        <fullName evidence="2">Phosphoglycerol transferase MdoB-like AlkP superfamily enzyme</fullName>
    </submittedName>
</protein>
<comment type="caution">
    <text evidence="2">The sequence shown here is derived from an EMBL/GenBank/DDBJ whole genome shotgun (WGS) entry which is preliminary data.</text>
</comment>
<evidence type="ECO:0000313" key="3">
    <source>
        <dbReference type="Proteomes" id="UP000581087"/>
    </source>
</evidence>
<feature type="transmembrane region" description="Helical" evidence="1">
    <location>
        <begin position="20"/>
        <end position="38"/>
    </location>
</feature>
<keyword evidence="1" id="KW-0812">Transmembrane</keyword>
<keyword evidence="2" id="KW-0808">Transferase</keyword>
<name>A0A852S5P1_9MICO</name>
<dbReference type="RefSeq" id="WP_206736521.1">
    <property type="nucleotide sequence ID" value="NZ_JACCBI010000001.1"/>
</dbReference>
<dbReference type="AlphaFoldDB" id="A0A852S5P1"/>
<proteinExistence type="predicted"/>
<feature type="transmembrane region" description="Helical" evidence="1">
    <location>
        <begin position="87"/>
        <end position="106"/>
    </location>
</feature>
<keyword evidence="1" id="KW-0472">Membrane</keyword>
<evidence type="ECO:0000256" key="1">
    <source>
        <dbReference type="SAM" id="Phobius"/>
    </source>
</evidence>
<dbReference type="Proteomes" id="UP000581087">
    <property type="component" value="Unassembled WGS sequence"/>
</dbReference>
<organism evidence="2 3">
    <name type="scientific">Agromyces atrinae</name>
    <dbReference type="NCBI Taxonomy" id="592376"/>
    <lineage>
        <taxon>Bacteria</taxon>
        <taxon>Bacillati</taxon>
        <taxon>Actinomycetota</taxon>
        <taxon>Actinomycetes</taxon>
        <taxon>Micrococcales</taxon>
        <taxon>Microbacteriaceae</taxon>
        <taxon>Agromyces</taxon>
    </lineage>
</organism>
<sequence length="163" mass="17783">MPDRRARVLARYRSLGSGELFAAAVFAFLAWFAVAPWLSSRESLALVSALVPLLVVLVQAGVYWLLARAWVGRGSMPTSLARLFGALRIFTAVLLAIGLVGVIAWWPSRGLVAALILGVWAFGVVEYINYFVVQLARPISAGTSATNWLRTPRLVRDMRAAGR</sequence>
<evidence type="ECO:0000313" key="2">
    <source>
        <dbReference type="EMBL" id="NYD68618.1"/>
    </source>
</evidence>